<comment type="caution">
    <text evidence="5">The sequence shown here is derived from an EMBL/GenBank/DDBJ whole genome shotgun (WGS) entry which is preliminary data.</text>
</comment>
<sequence length="543" mass="59169">MAKPYVLTELTHSDSASSAHPCDVVVRTTEGLVAGTRHPEFAVFRGVPYARPPLGALRFSSPLPPVAWDGVRDARRFVPPFLQPGVPESREDALYANVWTPDVRGSRPVLVYVHGGGWQIGGGELATYDGARPAVRGDLVVVTFNYRLGAFGFGLHEDLTDPRTGSFANWGLQDQVELLRWVRRNAAAFGGDPGNVTLSGTSAGGASAWQLALLPQVRPLIRRIVPLSPCHVWQPAVGLTAEDSRTVYAAIARRLGTDVRGLRHVPAGALLDAWQRVFSGSPATRLVASGREYRGPVPDGRWMRGFDHQLPAPDLPSMIVYTRTEGAFFTVPGLSALPAPPAPRDEPELRAAVRRVLEKRTPEVSDRLVDDCLTAYRQAAAAEGLPRDPLSLWTGIWGDGLFRYPIVRLAERDAGERQAAQYVMEFAHPTRPPAFGTPHEATSRFLFGTHGIEENAWAYGDGPSERRVCDMFIDLVASFARDGVPSAAGVPDWPVFRPGRPTTLVLGADGTAQADGPRLARLATTPYPRSLRFWDDVGWVPRP</sequence>
<dbReference type="EC" id="3.1.1.-" evidence="3"/>
<evidence type="ECO:0000313" key="5">
    <source>
        <dbReference type="EMBL" id="MDF3292228.1"/>
    </source>
</evidence>
<keyword evidence="2 3" id="KW-0378">Hydrolase</keyword>
<organism evidence="5 6">
    <name type="scientific">Streptomyces silvisoli</name>
    <dbReference type="NCBI Taxonomy" id="3034235"/>
    <lineage>
        <taxon>Bacteria</taxon>
        <taxon>Bacillati</taxon>
        <taxon>Actinomycetota</taxon>
        <taxon>Actinomycetes</taxon>
        <taxon>Kitasatosporales</taxon>
        <taxon>Streptomycetaceae</taxon>
        <taxon>Streptomyces</taxon>
    </lineage>
</organism>
<evidence type="ECO:0000256" key="3">
    <source>
        <dbReference type="RuleBase" id="RU361235"/>
    </source>
</evidence>
<dbReference type="PROSITE" id="PS00122">
    <property type="entry name" value="CARBOXYLESTERASE_B_1"/>
    <property type="match status" value="1"/>
</dbReference>
<dbReference type="PANTHER" id="PTHR11559">
    <property type="entry name" value="CARBOXYLESTERASE"/>
    <property type="match status" value="1"/>
</dbReference>
<feature type="domain" description="Carboxylesterase type B" evidence="4">
    <location>
        <begin position="24"/>
        <end position="511"/>
    </location>
</feature>
<keyword evidence="6" id="KW-1185">Reference proteome</keyword>
<gene>
    <name evidence="5" type="ORF">P3G67_23930</name>
</gene>
<evidence type="ECO:0000256" key="1">
    <source>
        <dbReference type="ARBA" id="ARBA00005964"/>
    </source>
</evidence>
<evidence type="ECO:0000313" key="6">
    <source>
        <dbReference type="Proteomes" id="UP001216579"/>
    </source>
</evidence>
<dbReference type="Proteomes" id="UP001216579">
    <property type="component" value="Unassembled WGS sequence"/>
</dbReference>
<evidence type="ECO:0000256" key="2">
    <source>
        <dbReference type="ARBA" id="ARBA00022801"/>
    </source>
</evidence>
<dbReference type="EMBL" id="JARJBC010000016">
    <property type="protein sequence ID" value="MDF3292228.1"/>
    <property type="molecule type" value="Genomic_DNA"/>
</dbReference>
<name>A0ABT5ZQY2_9ACTN</name>
<protein>
    <recommendedName>
        <fullName evidence="3">Carboxylic ester hydrolase</fullName>
        <ecNumber evidence="3">3.1.1.-</ecNumber>
    </recommendedName>
</protein>
<dbReference type="InterPro" id="IPR050309">
    <property type="entry name" value="Type-B_Carboxylest/Lipase"/>
</dbReference>
<dbReference type="InterPro" id="IPR029058">
    <property type="entry name" value="AB_hydrolase_fold"/>
</dbReference>
<reference evidence="5 6" key="1">
    <citation type="submission" date="2023-03" db="EMBL/GenBank/DDBJ databases">
        <title>Draft genome sequence of Streptomyces sp. RB6PN23 isolated from peat swamp forest in Thailand.</title>
        <authorList>
            <person name="Klaysubun C."/>
            <person name="Duangmal K."/>
        </authorList>
    </citation>
    <scope>NUCLEOTIDE SEQUENCE [LARGE SCALE GENOMIC DNA]</scope>
    <source>
        <strain evidence="5 6">RB6PN23</strain>
    </source>
</reference>
<comment type="similarity">
    <text evidence="1 3">Belongs to the type-B carboxylesterase/lipase family.</text>
</comment>
<dbReference type="Pfam" id="PF00135">
    <property type="entry name" value="COesterase"/>
    <property type="match status" value="1"/>
</dbReference>
<dbReference type="InterPro" id="IPR019826">
    <property type="entry name" value="Carboxylesterase_B_AS"/>
</dbReference>
<dbReference type="Gene3D" id="3.40.50.1820">
    <property type="entry name" value="alpha/beta hydrolase"/>
    <property type="match status" value="1"/>
</dbReference>
<dbReference type="InterPro" id="IPR002018">
    <property type="entry name" value="CarbesteraseB"/>
</dbReference>
<dbReference type="RefSeq" id="WP_276095309.1">
    <property type="nucleotide sequence ID" value="NZ_JARJBC010000016.1"/>
</dbReference>
<evidence type="ECO:0000259" key="4">
    <source>
        <dbReference type="Pfam" id="PF00135"/>
    </source>
</evidence>
<accession>A0ABT5ZQY2</accession>
<proteinExistence type="inferred from homology"/>
<dbReference type="SUPFAM" id="SSF53474">
    <property type="entry name" value="alpha/beta-Hydrolases"/>
    <property type="match status" value="1"/>
</dbReference>